<evidence type="ECO:0000256" key="1">
    <source>
        <dbReference type="SAM" id="MobiDB-lite"/>
    </source>
</evidence>
<keyword evidence="2" id="KW-0732">Signal</keyword>
<name>A0A3B9GWY1_9PROT</name>
<comment type="caution">
    <text evidence="3">The sequence shown here is derived from an EMBL/GenBank/DDBJ whole genome shotgun (WGS) entry which is preliminary data.</text>
</comment>
<gene>
    <name evidence="3" type="ORF">DCG58_06070</name>
</gene>
<evidence type="ECO:0000256" key="2">
    <source>
        <dbReference type="SAM" id="SignalP"/>
    </source>
</evidence>
<dbReference type="EMBL" id="DMAN01000131">
    <property type="protein sequence ID" value="HAE26706.1"/>
    <property type="molecule type" value="Genomic_DNA"/>
</dbReference>
<feature type="region of interest" description="Disordered" evidence="1">
    <location>
        <begin position="515"/>
        <end position="544"/>
    </location>
</feature>
<dbReference type="RefSeq" id="WP_272987730.1">
    <property type="nucleotide sequence ID" value="NZ_CAJWRG010000022.1"/>
</dbReference>
<dbReference type="AlphaFoldDB" id="A0A3B9GWY1"/>
<proteinExistence type="predicted"/>
<evidence type="ECO:0000313" key="4">
    <source>
        <dbReference type="Proteomes" id="UP000259610"/>
    </source>
</evidence>
<dbReference type="Proteomes" id="UP000259610">
    <property type="component" value="Unassembled WGS sequence"/>
</dbReference>
<feature type="chain" id="PRO_5017651399" evidence="2">
    <location>
        <begin position="22"/>
        <end position="544"/>
    </location>
</feature>
<feature type="compositionally biased region" description="Basic and acidic residues" evidence="1">
    <location>
        <begin position="520"/>
        <end position="544"/>
    </location>
</feature>
<protein>
    <submittedName>
        <fullName evidence="3">Uncharacterized protein</fullName>
    </submittedName>
</protein>
<evidence type="ECO:0000313" key="3">
    <source>
        <dbReference type="EMBL" id="HAE26706.1"/>
    </source>
</evidence>
<organism evidence="3 4">
    <name type="scientific">Hyphomonas adhaerens</name>
    <dbReference type="NCBI Taxonomy" id="81029"/>
    <lineage>
        <taxon>Bacteria</taxon>
        <taxon>Pseudomonadati</taxon>
        <taxon>Pseudomonadota</taxon>
        <taxon>Alphaproteobacteria</taxon>
        <taxon>Hyphomonadales</taxon>
        <taxon>Hyphomonadaceae</taxon>
        <taxon>Hyphomonas</taxon>
    </lineage>
</organism>
<reference evidence="3 4" key="1">
    <citation type="journal article" date="2018" name="Nat. Biotechnol.">
        <title>A standardized bacterial taxonomy based on genome phylogeny substantially revises the tree of life.</title>
        <authorList>
            <person name="Parks D.H."/>
            <person name="Chuvochina M."/>
            <person name="Waite D.W."/>
            <person name="Rinke C."/>
            <person name="Skarshewski A."/>
            <person name="Chaumeil P.A."/>
            <person name="Hugenholtz P."/>
        </authorList>
    </citation>
    <scope>NUCLEOTIDE SEQUENCE [LARGE SCALE GENOMIC DNA]</scope>
    <source>
        <strain evidence="3">UBA8733</strain>
    </source>
</reference>
<sequence>MKRILTSMFVSAAALSLPCAAETSAGSCRAPNDVWYNPEEIFDPAYTACFPTQGECPPEGSVCENHALVKLANYNSPDGQDLIYSPHRGLWGQTYGSLDPEFEEAPGQNTDDAIRLISSFATKYRRNAQGRDYGKFLRGQIVELDMTTNGDDVQSVPGVIVDHYVTTANTVQGTLNDYLVKLDDRALGQNRNKLDRRDFSASPMMLSQTPVAKVTREAIVREPGVGLIAFHDIKARRGDIQCQVFKIGPQDPAYRKYNCRFNESGISTEQELQAQILSVRAMREAGGQQHIVMKTTATYDEMVGAFMRFGDLTAEQAKSEMRLYMWQPHPKGKGGVEAYVQYVHDWLVNIPRSVEAWETNIYFTEDETNRSFCVTAYDADVKPYGKISTKYTSQGDEGCIYGPYVNFLDYIRQNTGNPDYFGFTEIQKKQRLISGNRANLWLLDTSAAIGTSDRMYRWQMLGSEKTYNMSDIVKYLSYPYVSYQIINADRLDVVYQAINKGMYPRYPNDGSENLGMYEARPSELSETERTMARQAAERRAEEDR</sequence>
<feature type="signal peptide" evidence="2">
    <location>
        <begin position="1"/>
        <end position="21"/>
    </location>
</feature>
<accession>A0A3B9GWY1</accession>